<gene>
    <name evidence="9" type="ORF">ALP29_04706</name>
</gene>
<dbReference type="GO" id="GO:0006526">
    <property type="term" value="P:L-arginine biosynthetic process"/>
    <property type="evidence" value="ECO:0007669"/>
    <property type="project" value="UniProtKB-UniPathway"/>
</dbReference>
<evidence type="ECO:0000256" key="4">
    <source>
        <dbReference type="ARBA" id="ARBA00022598"/>
    </source>
</evidence>
<dbReference type="InterPro" id="IPR024074">
    <property type="entry name" value="AS_cat/multimer_dom_body"/>
</dbReference>
<dbReference type="InterPro" id="IPR001518">
    <property type="entry name" value="Arginosuc_synth"/>
</dbReference>
<dbReference type="SUPFAM" id="SSF69864">
    <property type="entry name" value="Argininosuccinate synthetase, C-terminal domain"/>
    <property type="match status" value="1"/>
</dbReference>
<feature type="domain" description="Arginosuccinate synthase C-terminal" evidence="8">
    <location>
        <begin position="3"/>
        <end position="70"/>
    </location>
</feature>
<keyword evidence="4" id="KW-0436">Ligase</keyword>
<dbReference type="GO" id="GO:0005737">
    <property type="term" value="C:cytoplasm"/>
    <property type="evidence" value="ECO:0007669"/>
    <property type="project" value="TreeGrafter"/>
</dbReference>
<feature type="non-terminal residue" evidence="9">
    <location>
        <position position="1"/>
    </location>
</feature>
<dbReference type="GO" id="GO:0005524">
    <property type="term" value="F:ATP binding"/>
    <property type="evidence" value="ECO:0007669"/>
    <property type="project" value="UniProtKB-KW"/>
</dbReference>
<dbReference type="PANTHER" id="PTHR11587:SF2">
    <property type="entry name" value="ARGININOSUCCINATE SYNTHASE"/>
    <property type="match status" value="1"/>
</dbReference>
<evidence type="ECO:0000259" key="8">
    <source>
        <dbReference type="Pfam" id="PF20979"/>
    </source>
</evidence>
<organism evidence="9 10">
    <name type="scientific">Pseudomonas syringae pv. avii</name>
    <dbReference type="NCBI Taxonomy" id="663959"/>
    <lineage>
        <taxon>Bacteria</taxon>
        <taxon>Pseudomonadati</taxon>
        <taxon>Pseudomonadota</taxon>
        <taxon>Gammaproteobacteria</taxon>
        <taxon>Pseudomonadales</taxon>
        <taxon>Pseudomonadaceae</taxon>
        <taxon>Pseudomonas</taxon>
        <taxon>Pseudomonas syringae</taxon>
    </lineage>
</organism>
<evidence type="ECO:0000256" key="3">
    <source>
        <dbReference type="ARBA" id="ARBA00022571"/>
    </source>
</evidence>
<sequence>HEEDMWKWTVSPENAPDKAQYLELTYRNGDIVALDGVEMTPATVLATLNRIGGQHGIGRLDIVENRYVGM</sequence>
<dbReference type="Proteomes" id="UP000280395">
    <property type="component" value="Unassembled WGS sequence"/>
</dbReference>
<name>A0A3M5UFD1_PSESX</name>
<evidence type="ECO:0000256" key="5">
    <source>
        <dbReference type="ARBA" id="ARBA00022605"/>
    </source>
</evidence>
<dbReference type="Pfam" id="PF20979">
    <property type="entry name" value="Arginosuc_syn_C"/>
    <property type="match status" value="1"/>
</dbReference>
<evidence type="ECO:0000256" key="7">
    <source>
        <dbReference type="ARBA" id="ARBA00022840"/>
    </source>
</evidence>
<dbReference type="AlphaFoldDB" id="A0A3M5UFD1"/>
<evidence type="ECO:0000256" key="2">
    <source>
        <dbReference type="ARBA" id="ARBA00012286"/>
    </source>
</evidence>
<protein>
    <recommendedName>
        <fullName evidence="2">argininosuccinate synthase</fullName>
        <ecNumber evidence="2">6.3.4.5</ecNumber>
    </recommendedName>
</protein>
<evidence type="ECO:0000256" key="6">
    <source>
        <dbReference type="ARBA" id="ARBA00022741"/>
    </source>
</evidence>
<dbReference type="EC" id="6.3.4.5" evidence="2"/>
<dbReference type="EMBL" id="RBUA01001387">
    <property type="protein sequence ID" value="RMU43888.1"/>
    <property type="molecule type" value="Genomic_DNA"/>
</dbReference>
<dbReference type="PANTHER" id="PTHR11587">
    <property type="entry name" value="ARGININOSUCCINATE SYNTHASE"/>
    <property type="match status" value="1"/>
</dbReference>
<keyword evidence="7" id="KW-0067">ATP-binding</keyword>
<dbReference type="GO" id="GO:0000050">
    <property type="term" value="P:urea cycle"/>
    <property type="evidence" value="ECO:0007669"/>
    <property type="project" value="TreeGrafter"/>
</dbReference>
<proteinExistence type="predicted"/>
<reference evidence="9 10" key="1">
    <citation type="submission" date="2018-08" db="EMBL/GenBank/DDBJ databases">
        <title>Recombination of ecologically and evolutionarily significant loci maintains genetic cohesion in the Pseudomonas syringae species complex.</title>
        <authorList>
            <person name="Dillon M."/>
            <person name="Thakur S."/>
            <person name="Almeida R.N.D."/>
            <person name="Weir B.S."/>
            <person name="Guttman D.S."/>
        </authorList>
    </citation>
    <scope>NUCLEOTIDE SEQUENCE [LARGE SCALE GENOMIC DNA]</scope>
    <source>
        <strain evidence="9 10">ICMP 14479</strain>
    </source>
</reference>
<evidence type="ECO:0000313" key="10">
    <source>
        <dbReference type="Proteomes" id="UP000280395"/>
    </source>
</evidence>
<dbReference type="Gene3D" id="3.90.1260.10">
    <property type="entry name" value="Argininosuccinate synthetase, chain A, domain 2"/>
    <property type="match status" value="1"/>
</dbReference>
<comment type="caution">
    <text evidence="9">The sequence shown here is derived from an EMBL/GenBank/DDBJ whole genome shotgun (WGS) entry which is preliminary data.</text>
</comment>
<feature type="non-terminal residue" evidence="9">
    <location>
        <position position="70"/>
    </location>
</feature>
<keyword evidence="3" id="KW-0055">Arginine biosynthesis</keyword>
<dbReference type="GO" id="GO:0000053">
    <property type="term" value="P:argininosuccinate metabolic process"/>
    <property type="evidence" value="ECO:0007669"/>
    <property type="project" value="TreeGrafter"/>
</dbReference>
<keyword evidence="6" id="KW-0547">Nucleotide-binding</keyword>
<keyword evidence="5" id="KW-0028">Amino-acid biosynthesis</keyword>
<dbReference type="UniPathway" id="UPA00068">
    <property type="reaction ID" value="UER00113"/>
</dbReference>
<evidence type="ECO:0000256" key="1">
    <source>
        <dbReference type="ARBA" id="ARBA00004967"/>
    </source>
</evidence>
<comment type="pathway">
    <text evidence="1">Amino-acid biosynthesis; L-arginine biosynthesis; L-arginine from L-ornithine and carbamoyl phosphate: step 2/3.</text>
</comment>
<dbReference type="GO" id="GO:0004055">
    <property type="term" value="F:argininosuccinate synthase activity"/>
    <property type="evidence" value="ECO:0007669"/>
    <property type="project" value="UniProtKB-EC"/>
</dbReference>
<evidence type="ECO:0000313" key="9">
    <source>
        <dbReference type="EMBL" id="RMU43888.1"/>
    </source>
</evidence>
<accession>A0A3M5UFD1</accession>
<dbReference type="InterPro" id="IPR048268">
    <property type="entry name" value="Arginosuc_syn_C"/>
</dbReference>